<name>A0A4V2SDA7_9GAMM</name>
<dbReference type="PANTHER" id="PTHR30408:SF12">
    <property type="entry name" value="TYPE I RESTRICTION ENZYME MJAVIII SPECIFICITY SUBUNIT"/>
    <property type="match status" value="1"/>
</dbReference>
<keyword evidence="3" id="KW-0238">DNA-binding</keyword>
<evidence type="ECO:0000256" key="3">
    <source>
        <dbReference type="ARBA" id="ARBA00023125"/>
    </source>
</evidence>
<organism evidence="5 6">
    <name type="scientific">Plasticicumulans lactativorans</name>
    <dbReference type="NCBI Taxonomy" id="1133106"/>
    <lineage>
        <taxon>Bacteria</taxon>
        <taxon>Pseudomonadati</taxon>
        <taxon>Pseudomonadota</taxon>
        <taxon>Gammaproteobacteria</taxon>
        <taxon>Candidatus Competibacteraceae</taxon>
        <taxon>Plasticicumulans</taxon>
    </lineage>
</organism>
<evidence type="ECO:0000256" key="1">
    <source>
        <dbReference type="ARBA" id="ARBA00010923"/>
    </source>
</evidence>
<dbReference type="AlphaFoldDB" id="A0A4V2SDA7"/>
<evidence type="ECO:0000256" key="2">
    <source>
        <dbReference type="ARBA" id="ARBA00022747"/>
    </source>
</evidence>
<dbReference type="GO" id="GO:0003677">
    <property type="term" value="F:DNA binding"/>
    <property type="evidence" value="ECO:0007669"/>
    <property type="project" value="UniProtKB-KW"/>
</dbReference>
<comment type="similarity">
    <text evidence="1">Belongs to the type-I restriction system S methylase family.</text>
</comment>
<evidence type="ECO:0000259" key="4">
    <source>
        <dbReference type="Pfam" id="PF01420"/>
    </source>
</evidence>
<dbReference type="InterPro" id="IPR000055">
    <property type="entry name" value="Restrct_endonuc_typeI_TRD"/>
</dbReference>
<dbReference type="CDD" id="cd16961">
    <property type="entry name" value="RMtype1_S_TRD-CR_like"/>
    <property type="match status" value="1"/>
</dbReference>
<dbReference type="Proteomes" id="UP000295765">
    <property type="component" value="Unassembled WGS sequence"/>
</dbReference>
<dbReference type="InterPro" id="IPR044946">
    <property type="entry name" value="Restrct_endonuc_typeI_TRD_sf"/>
</dbReference>
<accession>A0A4V2SDA7</accession>
<dbReference type="RefSeq" id="WP_132539184.1">
    <property type="nucleotide sequence ID" value="NZ_SLWY01000004.1"/>
</dbReference>
<dbReference type="GO" id="GO:0009307">
    <property type="term" value="P:DNA restriction-modification system"/>
    <property type="evidence" value="ECO:0007669"/>
    <property type="project" value="UniProtKB-KW"/>
</dbReference>
<proteinExistence type="inferred from homology"/>
<reference evidence="5 6" key="1">
    <citation type="submission" date="2019-03" db="EMBL/GenBank/DDBJ databases">
        <title>Genomic Encyclopedia of Type Strains, Phase IV (KMG-IV): sequencing the most valuable type-strain genomes for metagenomic binning, comparative biology and taxonomic classification.</title>
        <authorList>
            <person name="Goeker M."/>
        </authorList>
    </citation>
    <scope>NUCLEOTIDE SEQUENCE [LARGE SCALE GENOMIC DNA]</scope>
    <source>
        <strain evidence="5 6">DSM 25287</strain>
    </source>
</reference>
<comment type="caution">
    <text evidence="5">The sequence shown here is derived from an EMBL/GenBank/DDBJ whole genome shotgun (WGS) entry which is preliminary data.</text>
</comment>
<dbReference type="InterPro" id="IPR052021">
    <property type="entry name" value="Type-I_RS_S_subunit"/>
</dbReference>
<evidence type="ECO:0000313" key="6">
    <source>
        <dbReference type="Proteomes" id="UP000295765"/>
    </source>
</evidence>
<dbReference type="EMBL" id="SLWY01000004">
    <property type="protein sequence ID" value="TCO82693.1"/>
    <property type="molecule type" value="Genomic_DNA"/>
</dbReference>
<keyword evidence="6" id="KW-1185">Reference proteome</keyword>
<gene>
    <name evidence="5" type="ORF">EV699_10485</name>
</gene>
<sequence>MSDDEASLYRALSALVSPVDTKITVRKDPIKPYVGLENIPSRGAHLVGWAIASSSISTNAIFQAGDILFGKLRPNLRKCVVAPFDGYCSTDILVLRPNTGIDPSFAGKVLRTELVGAAAEMTSVGTKMPRTSWKHLSELGVFCPGFPEQSKIAQILDTLDTAIHETEAIIAKLKAVKQGLLHDLLTRGIDSNGELRPPQAEAPQLYKESPLGWIPKEWEIGPAATYCDRLTVGVVNTATHAYVPEGVPFIRSQNVRANQIMLEDLLHVTQRFNREQIKSVLREGDVVIVRTGYPGTAAVIPASLDGSNCFSLVVATPQRQRLNSSFLAQYMNAPMGQRQVSRLQFGSAQHNFNIGEMRILPVPRAPLPEQRAIVASVLQVDVRLTAEESWLKALRATALGVEEDLLTGRVRVTPLLEHAAS</sequence>
<dbReference type="Gene3D" id="3.90.220.20">
    <property type="entry name" value="DNA methylase specificity domains"/>
    <property type="match status" value="2"/>
</dbReference>
<protein>
    <submittedName>
        <fullName evidence="5">Type I restriction enzyme S subunit</fullName>
    </submittedName>
</protein>
<feature type="domain" description="Type I restriction modification DNA specificity" evidence="4">
    <location>
        <begin position="59"/>
        <end position="174"/>
    </location>
</feature>
<dbReference type="PANTHER" id="PTHR30408">
    <property type="entry name" value="TYPE-1 RESTRICTION ENZYME ECOKI SPECIFICITY PROTEIN"/>
    <property type="match status" value="1"/>
</dbReference>
<evidence type="ECO:0000313" key="5">
    <source>
        <dbReference type="EMBL" id="TCO82693.1"/>
    </source>
</evidence>
<dbReference type="OrthoDB" id="9798929at2"/>
<dbReference type="Pfam" id="PF01420">
    <property type="entry name" value="Methylase_S"/>
    <property type="match status" value="1"/>
</dbReference>
<dbReference type="SUPFAM" id="SSF116734">
    <property type="entry name" value="DNA methylase specificity domain"/>
    <property type="match status" value="2"/>
</dbReference>
<keyword evidence="2" id="KW-0680">Restriction system</keyword>